<dbReference type="EMBL" id="JYDS01000162">
    <property type="protein sequence ID" value="KRZ22821.1"/>
    <property type="molecule type" value="Genomic_DNA"/>
</dbReference>
<evidence type="ECO:0000313" key="2">
    <source>
        <dbReference type="EMBL" id="KRZ22821.1"/>
    </source>
</evidence>
<comment type="caution">
    <text evidence="3">The sequence shown here is derived from an EMBL/GenBank/DDBJ whole genome shotgun (WGS) entry which is preliminary data.</text>
</comment>
<evidence type="ECO:0000313" key="3">
    <source>
        <dbReference type="EMBL" id="KRZ37520.1"/>
    </source>
</evidence>
<evidence type="ECO:0000313" key="5">
    <source>
        <dbReference type="Proteomes" id="UP000054805"/>
    </source>
</evidence>
<dbReference type="AlphaFoldDB" id="A0A0V1JRB2"/>
<dbReference type="EMBL" id="JYDV01000057">
    <property type="protein sequence ID" value="KRZ37520.1"/>
    <property type="molecule type" value="Genomic_DNA"/>
</dbReference>
<evidence type="ECO:0000313" key="6">
    <source>
        <dbReference type="Proteomes" id="UP000054826"/>
    </source>
</evidence>
<dbReference type="Proteomes" id="UP000054805">
    <property type="component" value="Unassembled WGS sequence"/>
</dbReference>
<evidence type="ECO:0000313" key="1">
    <source>
        <dbReference type="EMBL" id="KRY73776.1"/>
    </source>
</evidence>
<sequence length="90" mass="10171">MPECCIGRLSCMSKSLYIKTFNPEYSNPLGCTLEICKGTLKTRKMYSHFLPLYVASNYAAKSALEAQLMTRKAYESNFKSTGQITVLTKR</sequence>
<dbReference type="Proteomes" id="UP000054826">
    <property type="component" value="Unassembled WGS sequence"/>
</dbReference>
<name>A0A0V1JRB2_TRIPS</name>
<evidence type="ECO:0000313" key="4">
    <source>
        <dbReference type="Proteomes" id="UP000054632"/>
    </source>
</evidence>
<dbReference type="EMBL" id="JYDR01000031">
    <property type="protein sequence ID" value="KRY73776.1"/>
    <property type="molecule type" value="Genomic_DNA"/>
</dbReference>
<organism evidence="3 6">
    <name type="scientific">Trichinella pseudospiralis</name>
    <name type="common">Parasitic roundworm</name>
    <dbReference type="NCBI Taxonomy" id="6337"/>
    <lineage>
        <taxon>Eukaryota</taxon>
        <taxon>Metazoa</taxon>
        <taxon>Ecdysozoa</taxon>
        <taxon>Nematoda</taxon>
        <taxon>Enoplea</taxon>
        <taxon>Dorylaimia</taxon>
        <taxon>Trichinellida</taxon>
        <taxon>Trichinellidae</taxon>
        <taxon>Trichinella</taxon>
    </lineage>
</organism>
<gene>
    <name evidence="1" type="ORF">T4A_42</name>
    <name evidence="2" type="ORF">T4B_2208</name>
    <name evidence="3" type="ORF">T4C_4073</name>
</gene>
<proteinExistence type="predicted"/>
<protein>
    <submittedName>
        <fullName evidence="3">Uncharacterized protein</fullName>
    </submittedName>
</protein>
<reference evidence="4 5" key="1">
    <citation type="submission" date="2015-01" db="EMBL/GenBank/DDBJ databases">
        <title>Evolution of Trichinella species and genotypes.</title>
        <authorList>
            <person name="Korhonen P.K."/>
            <person name="Edoardo P."/>
            <person name="Giuseppe L.R."/>
            <person name="Gasser R.B."/>
        </authorList>
    </citation>
    <scope>NUCLEOTIDE SEQUENCE [LARGE SCALE GENOMIC DNA]</scope>
    <source>
        <strain evidence="1">ISS13</strain>
        <strain evidence="3">ISS176</strain>
        <strain evidence="2">ISS588</strain>
    </source>
</reference>
<keyword evidence="5" id="KW-1185">Reference proteome</keyword>
<dbReference type="Proteomes" id="UP000054632">
    <property type="component" value="Unassembled WGS sequence"/>
</dbReference>
<accession>A0A0V1JRB2</accession>